<dbReference type="AlphaFoldDB" id="A0A1Z5KA05"/>
<keyword evidence="2" id="KW-1185">Reference proteome</keyword>
<dbReference type="InParanoid" id="A0A1Z5KA05"/>
<evidence type="ECO:0000313" key="1">
    <source>
        <dbReference type="EMBL" id="GAX22992.1"/>
    </source>
</evidence>
<name>A0A1Z5KA05_FISSO</name>
<sequence length="217" mass="24556">MSNGDSIRALITSFQRQGFKESLEKSLTLPPPAERFAKEMRKTGFRSFKPIADLGFYEWKPDLKGHNPFDKISSDEIKRQIHAQGKPDRLTDTRKIRVPFAFAKLPPQTYENRYPLSHYEIAGLYVATKFRGLKLEDIDFVFGGSILTMLATKNESRKVYLATRIPGTSVALVVKDDNYKFESSGSGLSVRKTCDGSNNRPTRRTNIHGAYAVDASW</sequence>
<accession>A0A1Z5KA05</accession>
<dbReference type="Proteomes" id="UP000198406">
    <property type="component" value="Unassembled WGS sequence"/>
</dbReference>
<organism evidence="1 2">
    <name type="scientific">Fistulifera solaris</name>
    <name type="common">Oleaginous diatom</name>
    <dbReference type="NCBI Taxonomy" id="1519565"/>
    <lineage>
        <taxon>Eukaryota</taxon>
        <taxon>Sar</taxon>
        <taxon>Stramenopiles</taxon>
        <taxon>Ochrophyta</taxon>
        <taxon>Bacillariophyta</taxon>
        <taxon>Bacillariophyceae</taxon>
        <taxon>Bacillariophycidae</taxon>
        <taxon>Naviculales</taxon>
        <taxon>Naviculaceae</taxon>
        <taxon>Fistulifera</taxon>
    </lineage>
</organism>
<dbReference type="EMBL" id="BDSP01000193">
    <property type="protein sequence ID" value="GAX22992.1"/>
    <property type="molecule type" value="Genomic_DNA"/>
</dbReference>
<protein>
    <submittedName>
        <fullName evidence="1">Uncharacterized protein</fullName>
    </submittedName>
</protein>
<dbReference type="OrthoDB" id="47969at2759"/>
<proteinExistence type="predicted"/>
<evidence type="ECO:0000313" key="2">
    <source>
        <dbReference type="Proteomes" id="UP000198406"/>
    </source>
</evidence>
<reference evidence="1 2" key="1">
    <citation type="journal article" date="2015" name="Plant Cell">
        <title>Oil accumulation by the oleaginous diatom Fistulifera solaris as revealed by the genome and transcriptome.</title>
        <authorList>
            <person name="Tanaka T."/>
            <person name="Maeda Y."/>
            <person name="Veluchamy A."/>
            <person name="Tanaka M."/>
            <person name="Abida H."/>
            <person name="Marechal E."/>
            <person name="Bowler C."/>
            <person name="Muto M."/>
            <person name="Sunaga Y."/>
            <person name="Tanaka M."/>
            <person name="Yoshino T."/>
            <person name="Taniguchi T."/>
            <person name="Fukuda Y."/>
            <person name="Nemoto M."/>
            <person name="Matsumoto M."/>
            <person name="Wong P.S."/>
            <person name="Aburatani S."/>
            <person name="Fujibuchi W."/>
        </authorList>
    </citation>
    <scope>NUCLEOTIDE SEQUENCE [LARGE SCALE GENOMIC DNA]</scope>
    <source>
        <strain evidence="1 2">JPCC DA0580</strain>
    </source>
</reference>
<comment type="caution">
    <text evidence="1">The sequence shown here is derived from an EMBL/GenBank/DDBJ whole genome shotgun (WGS) entry which is preliminary data.</text>
</comment>
<gene>
    <name evidence="1" type="ORF">FisN_15Hu111</name>
</gene>